<dbReference type="EMBL" id="JMFG01000005">
    <property type="protein sequence ID" value="KDA54694.1"/>
    <property type="molecule type" value="Genomic_DNA"/>
</dbReference>
<evidence type="ECO:0000313" key="4">
    <source>
        <dbReference type="EMBL" id="KDA54694.1"/>
    </source>
</evidence>
<evidence type="ECO:0000259" key="3">
    <source>
        <dbReference type="PROSITE" id="PS51186"/>
    </source>
</evidence>
<dbReference type="CDD" id="cd04301">
    <property type="entry name" value="NAT_SF"/>
    <property type="match status" value="1"/>
</dbReference>
<dbReference type="InterPro" id="IPR050832">
    <property type="entry name" value="Bact_Acetyltransf"/>
</dbReference>
<dbReference type="Proteomes" id="UP000027284">
    <property type="component" value="Unassembled WGS sequence"/>
</dbReference>
<proteinExistence type="predicted"/>
<name>A0A062XZ21_9BACT</name>
<evidence type="ECO:0000256" key="2">
    <source>
        <dbReference type="ARBA" id="ARBA00023315"/>
    </source>
</evidence>
<keyword evidence="1" id="KW-0808">Transferase</keyword>
<comment type="caution">
    <text evidence="4">The sequence shown here is derived from an EMBL/GenBank/DDBJ whole genome shotgun (WGS) entry which is preliminary data.</text>
</comment>
<organism evidence="4 5">
    <name type="scientific">Thermoanaerobaculum aquaticum</name>
    <dbReference type="NCBI Taxonomy" id="1312852"/>
    <lineage>
        <taxon>Bacteria</taxon>
        <taxon>Pseudomonadati</taxon>
        <taxon>Acidobacteriota</taxon>
        <taxon>Thermoanaerobaculia</taxon>
        <taxon>Thermoanaerobaculales</taxon>
        <taxon>Thermoanaerobaculaceae</taxon>
        <taxon>Thermoanaerobaculum</taxon>
    </lineage>
</organism>
<accession>A0A062XZ21</accession>
<protein>
    <recommendedName>
        <fullName evidence="3">N-acetyltransferase domain-containing protein</fullName>
    </recommendedName>
</protein>
<dbReference type="STRING" id="1312852.EG19_09730"/>
<gene>
    <name evidence="4" type="ORF">EG19_09730</name>
</gene>
<dbReference type="PANTHER" id="PTHR43877">
    <property type="entry name" value="AMINOALKYLPHOSPHONATE N-ACETYLTRANSFERASE-RELATED-RELATED"/>
    <property type="match status" value="1"/>
</dbReference>
<dbReference type="OrthoDB" id="8221829at2"/>
<dbReference type="PROSITE" id="PS51186">
    <property type="entry name" value="GNAT"/>
    <property type="match status" value="1"/>
</dbReference>
<feature type="domain" description="N-acetyltransferase" evidence="3">
    <location>
        <begin position="17"/>
        <end position="170"/>
    </location>
</feature>
<keyword evidence="5" id="KW-1185">Reference proteome</keyword>
<evidence type="ECO:0000256" key="1">
    <source>
        <dbReference type="ARBA" id="ARBA00022679"/>
    </source>
</evidence>
<dbReference type="GO" id="GO:0016747">
    <property type="term" value="F:acyltransferase activity, transferring groups other than amino-acyl groups"/>
    <property type="evidence" value="ECO:0007669"/>
    <property type="project" value="InterPro"/>
</dbReference>
<dbReference type="Gene3D" id="3.40.630.30">
    <property type="match status" value="1"/>
</dbReference>
<dbReference type="PANTHER" id="PTHR43877:SF1">
    <property type="entry name" value="ACETYLTRANSFERASE"/>
    <property type="match status" value="1"/>
</dbReference>
<dbReference type="InterPro" id="IPR016181">
    <property type="entry name" value="Acyl_CoA_acyltransferase"/>
</dbReference>
<sequence>MWPEASNKTLLRGGQEVTIRPMTATDAEALHRFFLALPEEDRLFLEDDVTKPAFVQQLLSEQEAGRAFPMVAEAGGEIVGYGVLYRPLFGWSTHVGRVRMAVARSFQRQGLGTAILRELVRKAQGLALDKLVAEVVEDQVGALRAFERLGFHREATLADHVRDLSGKKRDLVILANDVAHIWEHMEALVADFEPSAG</sequence>
<dbReference type="Pfam" id="PF00583">
    <property type="entry name" value="Acetyltransf_1"/>
    <property type="match status" value="1"/>
</dbReference>
<keyword evidence="2" id="KW-0012">Acyltransferase</keyword>
<evidence type="ECO:0000313" key="5">
    <source>
        <dbReference type="Proteomes" id="UP000027284"/>
    </source>
</evidence>
<dbReference type="InterPro" id="IPR000182">
    <property type="entry name" value="GNAT_dom"/>
</dbReference>
<dbReference type="SUPFAM" id="SSF55729">
    <property type="entry name" value="Acyl-CoA N-acyltransferases (Nat)"/>
    <property type="match status" value="1"/>
</dbReference>
<dbReference type="AlphaFoldDB" id="A0A062XZ21"/>
<dbReference type="RefSeq" id="WP_053334763.1">
    <property type="nucleotide sequence ID" value="NZ_JMFG01000005.1"/>
</dbReference>
<reference evidence="4 5" key="1">
    <citation type="submission" date="2014-04" db="EMBL/GenBank/DDBJ databases">
        <title>The Genome Sequence of Thermoanaerobaculum aquaticum MP-01, The First Cultivated Group 23 Acidobacterium.</title>
        <authorList>
            <person name="Stamps B.W."/>
            <person name="Losey N.A."/>
            <person name="Lawson P.A."/>
            <person name="Stevenson B.S."/>
        </authorList>
    </citation>
    <scope>NUCLEOTIDE SEQUENCE [LARGE SCALE GENOMIC DNA]</scope>
    <source>
        <strain evidence="4 5">MP-01</strain>
    </source>
</reference>